<keyword evidence="2" id="KW-1185">Reference proteome</keyword>
<evidence type="ECO:0000313" key="2">
    <source>
        <dbReference type="Proteomes" id="UP000006038"/>
    </source>
</evidence>
<accession>J3NCZ2</accession>
<protein>
    <submittedName>
        <fullName evidence="1">Uncharacterized protein</fullName>
    </submittedName>
</protein>
<dbReference type="AlphaFoldDB" id="J3NCZ2"/>
<dbReference type="EnsemblPlants" id="OB12G18500.1">
    <property type="protein sequence ID" value="OB12G18500.1"/>
    <property type="gene ID" value="OB12G18500"/>
</dbReference>
<dbReference type="HOGENOM" id="CLU_2030310_0_0_1"/>
<reference evidence="1" key="1">
    <citation type="journal article" date="2013" name="Nat. Commun.">
        <title>Whole-genome sequencing of Oryza brachyantha reveals mechanisms underlying Oryza genome evolution.</title>
        <authorList>
            <person name="Chen J."/>
            <person name="Huang Q."/>
            <person name="Gao D."/>
            <person name="Wang J."/>
            <person name="Lang Y."/>
            <person name="Liu T."/>
            <person name="Li B."/>
            <person name="Bai Z."/>
            <person name="Luis Goicoechea J."/>
            <person name="Liang C."/>
            <person name="Chen C."/>
            <person name="Zhang W."/>
            <person name="Sun S."/>
            <person name="Liao Y."/>
            <person name="Zhang X."/>
            <person name="Yang L."/>
            <person name="Song C."/>
            <person name="Wang M."/>
            <person name="Shi J."/>
            <person name="Liu G."/>
            <person name="Liu J."/>
            <person name="Zhou H."/>
            <person name="Zhou W."/>
            <person name="Yu Q."/>
            <person name="An N."/>
            <person name="Chen Y."/>
            <person name="Cai Q."/>
            <person name="Wang B."/>
            <person name="Liu B."/>
            <person name="Min J."/>
            <person name="Huang Y."/>
            <person name="Wu H."/>
            <person name="Li Z."/>
            <person name="Zhang Y."/>
            <person name="Yin Y."/>
            <person name="Song W."/>
            <person name="Jiang J."/>
            <person name="Jackson S.A."/>
            <person name="Wing R.A."/>
            <person name="Wang J."/>
            <person name="Chen M."/>
        </authorList>
    </citation>
    <scope>NUCLEOTIDE SEQUENCE [LARGE SCALE GENOMIC DNA]</scope>
    <source>
        <strain evidence="1">cv. IRGC 101232</strain>
    </source>
</reference>
<name>J3NCZ2_ORYBR</name>
<evidence type="ECO:0000313" key="1">
    <source>
        <dbReference type="EnsemblPlants" id="OB12G18500.1"/>
    </source>
</evidence>
<dbReference type="Gramene" id="OB12G18500.1">
    <property type="protein sequence ID" value="OB12G18500.1"/>
    <property type="gene ID" value="OB12G18500"/>
</dbReference>
<dbReference type="Proteomes" id="UP000006038">
    <property type="component" value="Chromosome 12"/>
</dbReference>
<reference evidence="1" key="2">
    <citation type="submission" date="2013-04" db="UniProtKB">
        <authorList>
            <consortium name="EnsemblPlants"/>
        </authorList>
    </citation>
    <scope>IDENTIFICATION</scope>
</reference>
<proteinExistence type="predicted"/>
<sequence>MDQKARRRHVVPAFGEWNYYYQCDHGRAAATAAEVMRSAPVVAVAAAAADEWYASYSYGGAVATAEACSDVWFKYSPPPRRPTPKKSRRPEGRVVFKAQALCDRSKHRARLDLNECLLTNVT</sequence>
<dbReference type="STRING" id="4533.J3NCZ2"/>
<organism evidence="1">
    <name type="scientific">Oryza brachyantha</name>
    <name type="common">malo sina</name>
    <dbReference type="NCBI Taxonomy" id="4533"/>
    <lineage>
        <taxon>Eukaryota</taxon>
        <taxon>Viridiplantae</taxon>
        <taxon>Streptophyta</taxon>
        <taxon>Embryophyta</taxon>
        <taxon>Tracheophyta</taxon>
        <taxon>Spermatophyta</taxon>
        <taxon>Magnoliopsida</taxon>
        <taxon>Liliopsida</taxon>
        <taxon>Poales</taxon>
        <taxon>Poaceae</taxon>
        <taxon>BOP clade</taxon>
        <taxon>Oryzoideae</taxon>
        <taxon>Oryzeae</taxon>
        <taxon>Oryzinae</taxon>
        <taxon>Oryza</taxon>
    </lineage>
</organism>